<keyword evidence="11" id="KW-0131">Cell cycle</keyword>
<evidence type="ECO:0000256" key="10">
    <source>
        <dbReference type="ARBA" id="ARBA00023136"/>
    </source>
</evidence>
<feature type="coiled-coil region" evidence="12">
    <location>
        <begin position="185"/>
        <end position="212"/>
    </location>
</feature>
<dbReference type="KEGG" id="mseb:RE474_01810"/>
<keyword evidence="9" id="KW-0902">Two-component regulatory system</keyword>
<keyword evidence="5" id="KW-0808">Transferase</keyword>
<dbReference type="InterPro" id="IPR000014">
    <property type="entry name" value="PAS"/>
</dbReference>
<dbReference type="FunFam" id="1.10.287.130:FF:000038">
    <property type="entry name" value="Sensory transduction histidine kinase"/>
    <property type="match status" value="1"/>
</dbReference>
<keyword evidence="10" id="KW-0472">Membrane</keyword>
<evidence type="ECO:0000256" key="8">
    <source>
        <dbReference type="ARBA" id="ARBA00022840"/>
    </source>
</evidence>
<dbReference type="InterPro" id="IPR005467">
    <property type="entry name" value="His_kinase_dom"/>
</dbReference>
<evidence type="ECO:0000256" key="12">
    <source>
        <dbReference type="SAM" id="Coils"/>
    </source>
</evidence>
<dbReference type="InterPro" id="IPR036097">
    <property type="entry name" value="HisK_dim/P_sf"/>
</dbReference>
<dbReference type="SMART" id="SM00388">
    <property type="entry name" value="HisKA"/>
    <property type="match status" value="1"/>
</dbReference>
<proteinExistence type="predicted"/>
<dbReference type="PANTHER" id="PTHR43047:SF72">
    <property type="entry name" value="OSMOSENSING HISTIDINE PROTEIN KINASE SLN1"/>
    <property type="match status" value="1"/>
</dbReference>
<evidence type="ECO:0000256" key="2">
    <source>
        <dbReference type="ARBA" id="ARBA00004370"/>
    </source>
</evidence>
<protein>
    <recommendedName>
        <fullName evidence="3">histidine kinase</fullName>
        <ecNumber evidence="3">2.7.13.3</ecNumber>
    </recommendedName>
</protein>
<dbReference type="GO" id="GO:0005886">
    <property type="term" value="C:plasma membrane"/>
    <property type="evidence" value="ECO:0007669"/>
    <property type="project" value="TreeGrafter"/>
</dbReference>
<reference evidence="15 16" key="1">
    <citation type="submission" date="2023-08" db="EMBL/GenBank/DDBJ databases">
        <title>Methanolobus mangrovi sp. nov. and Methanolobus sediminis sp. nov, two novel methylotrophic methanogens isolated from mangrove sediments in China.</title>
        <authorList>
            <person name="Zhou J."/>
        </authorList>
    </citation>
    <scope>NUCLEOTIDE SEQUENCE [LARGE SCALE GENOMIC DNA]</scope>
    <source>
        <strain evidence="15 16">FTZ6</strain>
    </source>
</reference>
<dbReference type="SUPFAM" id="SSF55874">
    <property type="entry name" value="ATPase domain of HSP90 chaperone/DNA topoisomerase II/histidine kinase"/>
    <property type="match status" value="1"/>
</dbReference>
<keyword evidence="4" id="KW-0597">Phosphoprotein</keyword>
<dbReference type="SUPFAM" id="SSF55785">
    <property type="entry name" value="PYP-like sensor domain (PAS domain)"/>
    <property type="match status" value="2"/>
</dbReference>
<dbReference type="InterPro" id="IPR003594">
    <property type="entry name" value="HATPase_dom"/>
</dbReference>
<evidence type="ECO:0000259" key="13">
    <source>
        <dbReference type="PROSITE" id="PS50109"/>
    </source>
</evidence>
<evidence type="ECO:0000259" key="14">
    <source>
        <dbReference type="PROSITE" id="PS50112"/>
    </source>
</evidence>
<evidence type="ECO:0000256" key="4">
    <source>
        <dbReference type="ARBA" id="ARBA00022553"/>
    </source>
</evidence>
<dbReference type="GO" id="GO:0009927">
    <property type="term" value="F:histidine phosphotransfer kinase activity"/>
    <property type="evidence" value="ECO:0007669"/>
    <property type="project" value="TreeGrafter"/>
</dbReference>
<dbReference type="GO" id="GO:0005524">
    <property type="term" value="F:ATP binding"/>
    <property type="evidence" value="ECO:0007669"/>
    <property type="project" value="UniProtKB-KW"/>
</dbReference>
<dbReference type="PROSITE" id="PS50112">
    <property type="entry name" value="PAS"/>
    <property type="match status" value="1"/>
</dbReference>
<dbReference type="EMBL" id="CP133592">
    <property type="protein sequence ID" value="WMW25481.1"/>
    <property type="molecule type" value="Genomic_DNA"/>
</dbReference>
<name>A0AA51YJD5_9EURY</name>
<dbReference type="Pfam" id="PF00512">
    <property type="entry name" value="HisKA"/>
    <property type="match status" value="1"/>
</dbReference>
<evidence type="ECO:0000313" key="15">
    <source>
        <dbReference type="EMBL" id="WMW25481.1"/>
    </source>
</evidence>
<keyword evidence="12" id="KW-0175">Coiled coil</keyword>
<organism evidence="15 16">
    <name type="scientific">Methanolobus sediminis</name>
    <dbReference type="NCBI Taxonomy" id="3072978"/>
    <lineage>
        <taxon>Archaea</taxon>
        <taxon>Methanobacteriati</taxon>
        <taxon>Methanobacteriota</taxon>
        <taxon>Stenosarchaea group</taxon>
        <taxon>Methanomicrobia</taxon>
        <taxon>Methanosarcinales</taxon>
        <taxon>Methanosarcinaceae</taxon>
        <taxon>Methanolobus</taxon>
    </lineage>
</organism>
<dbReference type="InterPro" id="IPR003661">
    <property type="entry name" value="HisK_dim/P_dom"/>
</dbReference>
<accession>A0AA51YJD5</accession>
<dbReference type="CDD" id="cd00082">
    <property type="entry name" value="HisKA"/>
    <property type="match status" value="1"/>
</dbReference>
<dbReference type="GeneID" id="84231413"/>
<dbReference type="PANTHER" id="PTHR43047">
    <property type="entry name" value="TWO-COMPONENT HISTIDINE PROTEIN KINASE"/>
    <property type="match status" value="1"/>
</dbReference>
<dbReference type="Pfam" id="PF02518">
    <property type="entry name" value="HATPase_c"/>
    <property type="match status" value="1"/>
</dbReference>
<dbReference type="Proteomes" id="UP001182908">
    <property type="component" value="Chromosome"/>
</dbReference>
<dbReference type="Gene3D" id="1.10.287.130">
    <property type="match status" value="1"/>
</dbReference>
<evidence type="ECO:0000256" key="6">
    <source>
        <dbReference type="ARBA" id="ARBA00022741"/>
    </source>
</evidence>
<dbReference type="RefSeq" id="WP_309311285.1">
    <property type="nucleotide sequence ID" value="NZ_CP133592.1"/>
</dbReference>
<feature type="domain" description="PAS" evidence="14">
    <location>
        <begin position="53"/>
        <end position="97"/>
    </location>
</feature>
<evidence type="ECO:0000256" key="1">
    <source>
        <dbReference type="ARBA" id="ARBA00000085"/>
    </source>
</evidence>
<evidence type="ECO:0000313" key="16">
    <source>
        <dbReference type="Proteomes" id="UP001182908"/>
    </source>
</evidence>
<comment type="catalytic activity">
    <reaction evidence="1">
        <text>ATP + protein L-histidine = ADP + protein N-phospho-L-histidine.</text>
        <dbReference type="EC" id="2.7.13.3"/>
    </reaction>
</comment>
<dbReference type="SUPFAM" id="SSF47384">
    <property type="entry name" value="Homodimeric domain of signal transducing histidine kinase"/>
    <property type="match status" value="1"/>
</dbReference>
<keyword evidence="6" id="KW-0547">Nucleotide-binding</keyword>
<feature type="domain" description="Histidine kinase" evidence="13">
    <location>
        <begin position="219"/>
        <end position="438"/>
    </location>
</feature>
<dbReference type="PROSITE" id="PS50109">
    <property type="entry name" value="HIS_KIN"/>
    <property type="match status" value="1"/>
</dbReference>
<dbReference type="CDD" id="cd16922">
    <property type="entry name" value="HATPase_EvgS-ArcB-TorS-like"/>
    <property type="match status" value="1"/>
</dbReference>
<dbReference type="PRINTS" id="PR00344">
    <property type="entry name" value="BCTRLSENSOR"/>
</dbReference>
<evidence type="ECO:0000256" key="7">
    <source>
        <dbReference type="ARBA" id="ARBA00022777"/>
    </source>
</evidence>
<keyword evidence="7 15" id="KW-0418">Kinase</keyword>
<dbReference type="FunFam" id="3.30.565.10:FF:000010">
    <property type="entry name" value="Sensor histidine kinase RcsC"/>
    <property type="match status" value="1"/>
</dbReference>
<dbReference type="GO" id="GO:0000155">
    <property type="term" value="F:phosphorelay sensor kinase activity"/>
    <property type="evidence" value="ECO:0007669"/>
    <property type="project" value="InterPro"/>
</dbReference>
<gene>
    <name evidence="15" type="ORF">RE474_01810</name>
</gene>
<evidence type="ECO:0000256" key="9">
    <source>
        <dbReference type="ARBA" id="ARBA00023012"/>
    </source>
</evidence>
<dbReference type="InterPro" id="IPR035965">
    <property type="entry name" value="PAS-like_dom_sf"/>
</dbReference>
<evidence type="ECO:0000256" key="11">
    <source>
        <dbReference type="ARBA" id="ARBA00023306"/>
    </source>
</evidence>
<dbReference type="InterPro" id="IPR036890">
    <property type="entry name" value="HATPase_C_sf"/>
</dbReference>
<dbReference type="Gene3D" id="3.30.565.10">
    <property type="entry name" value="Histidine kinase-like ATPase, C-terminal domain"/>
    <property type="match status" value="1"/>
</dbReference>
<dbReference type="AlphaFoldDB" id="A0AA51YJD5"/>
<evidence type="ECO:0000256" key="5">
    <source>
        <dbReference type="ARBA" id="ARBA00022679"/>
    </source>
</evidence>
<sequence>MQQMPLFLCIRAKYINIIQLILQISGIFMNKTEKSICKSTESDVSIYNNMSNDMVLFKTIFDNAPFIMIVVNPEGKIENINNTTSEVLGIKKEDSLGLLGGELFSCINSFEDAGCGKNANCKYCPVRNAVMHTFQTSENIYKQEGELTTKVNDQELKRLLLISTTFITLKTEHKVLLTVDDVTEQKENEKKLKESEKLLINAKNEADTANKAKSVFLASVSHELRTPLNAIIGFSDLLLTESFGKLNEKQAKHILNINVGGKHLLSLINDILDISKIESGKMEIYPEYFEVPETISTVSEMFSPLIAEKNTDFEVLISKEVNLIYADKSMFKQILCNLISNAIKFTSLNGKVCVKADVINNNLSVSVIDNGIGISLNDQKILFNSFQQVNSFSSREHKGTGLGLAIAKSLVEMHGGDINVQSETNKGSTFTFTLPLKMI</sequence>
<comment type="subcellular location">
    <subcellularLocation>
        <location evidence="2">Membrane</location>
    </subcellularLocation>
</comment>
<dbReference type="EC" id="2.7.13.3" evidence="3"/>
<evidence type="ECO:0000256" key="3">
    <source>
        <dbReference type="ARBA" id="ARBA00012438"/>
    </source>
</evidence>
<dbReference type="Pfam" id="PF13188">
    <property type="entry name" value="PAS_8"/>
    <property type="match status" value="1"/>
</dbReference>
<keyword evidence="16" id="KW-1185">Reference proteome</keyword>
<dbReference type="InterPro" id="IPR004358">
    <property type="entry name" value="Sig_transdc_His_kin-like_C"/>
</dbReference>
<dbReference type="SMART" id="SM00387">
    <property type="entry name" value="HATPase_c"/>
    <property type="match status" value="1"/>
</dbReference>
<dbReference type="Gene3D" id="3.30.450.20">
    <property type="entry name" value="PAS domain"/>
    <property type="match status" value="1"/>
</dbReference>
<keyword evidence="8" id="KW-0067">ATP-binding</keyword>